<protein>
    <submittedName>
        <fullName evidence="3">ABC transporter ATP-binding protein</fullName>
    </submittedName>
</protein>
<reference evidence="3" key="1">
    <citation type="submission" date="2016-06" db="UniProtKB">
        <authorList>
            <consortium name="WormBaseParasite"/>
        </authorList>
    </citation>
    <scope>IDENTIFICATION</scope>
</reference>
<reference evidence="1 2" key="2">
    <citation type="submission" date="2018-11" db="EMBL/GenBank/DDBJ databases">
        <authorList>
            <consortium name="Pathogen Informatics"/>
        </authorList>
    </citation>
    <scope>NUCLEOTIDE SEQUENCE [LARGE SCALE GENOMIC DNA]</scope>
</reference>
<dbReference type="EMBL" id="UZAM01013263">
    <property type="protein sequence ID" value="VDP26683.1"/>
    <property type="molecule type" value="Genomic_DNA"/>
</dbReference>
<evidence type="ECO:0000313" key="2">
    <source>
        <dbReference type="Proteomes" id="UP000270296"/>
    </source>
</evidence>
<dbReference type="AlphaFoldDB" id="A0A183J1V5"/>
<proteinExistence type="predicted"/>
<dbReference type="Proteomes" id="UP000270296">
    <property type="component" value="Unassembled WGS sequence"/>
</dbReference>
<gene>
    <name evidence="1" type="ORF">SBAD_LOCUS9853</name>
</gene>
<keyword evidence="2" id="KW-1185">Reference proteome</keyword>
<organism evidence="3">
    <name type="scientific">Soboliphyme baturini</name>
    <dbReference type="NCBI Taxonomy" id="241478"/>
    <lineage>
        <taxon>Eukaryota</taxon>
        <taxon>Metazoa</taxon>
        <taxon>Ecdysozoa</taxon>
        <taxon>Nematoda</taxon>
        <taxon>Enoplea</taxon>
        <taxon>Dorylaimia</taxon>
        <taxon>Dioctophymatida</taxon>
        <taxon>Dioctophymatoidea</taxon>
        <taxon>Soboliphymatidae</taxon>
        <taxon>Soboliphyme</taxon>
    </lineage>
</organism>
<sequence>MILARVANVFRREGETTTNCLADRPKIPETVKKFGARIEKLCSRLEFTFAEVETLVQGQERRKHCLKRLLPKPKWISGRRN</sequence>
<accession>A0A183J1V5</accession>
<name>A0A183J1V5_9BILA</name>
<evidence type="ECO:0000313" key="1">
    <source>
        <dbReference type="EMBL" id="VDP26683.1"/>
    </source>
</evidence>
<dbReference type="WBParaSite" id="SBAD_0001020401-mRNA-1">
    <property type="protein sequence ID" value="SBAD_0001020401-mRNA-1"/>
    <property type="gene ID" value="SBAD_0001020401"/>
</dbReference>
<evidence type="ECO:0000313" key="3">
    <source>
        <dbReference type="WBParaSite" id="SBAD_0001020401-mRNA-1"/>
    </source>
</evidence>